<dbReference type="EMBL" id="CP067089">
    <property type="protein sequence ID" value="QQO08720.1"/>
    <property type="molecule type" value="Genomic_DNA"/>
</dbReference>
<keyword evidence="1" id="KW-0175">Coiled coil</keyword>
<dbReference type="Proteomes" id="UP000595917">
    <property type="component" value="Chromosome"/>
</dbReference>
<name>A0A7T8BA81_9SPIR</name>
<sequence>MGNWWKYGLAFLAGAAVGAAVYKNSKEIRNLCTKALGGAMDLKDKAMETAEVIKESAEDILAEADAKRKESAAEA</sequence>
<dbReference type="AlphaFoldDB" id="A0A7T8BA81"/>
<dbReference type="KEGG" id="bhc:JFL75_17605"/>
<evidence type="ECO:0000313" key="3">
    <source>
        <dbReference type="Proteomes" id="UP000595917"/>
    </source>
</evidence>
<reference evidence="2" key="1">
    <citation type="submission" date="2021-01" db="EMBL/GenBank/DDBJ databases">
        <title>Description of Breznakiella homolactica.</title>
        <authorList>
            <person name="Song Y."/>
            <person name="Brune A."/>
        </authorList>
    </citation>
    <scope>NUCLEOTIDE SEQUENCE</scope>
    <source>
        <strain evidence="2">RmG30</strain>
    </source>
</reference>
<organism evidence="2 3">
    <name type="scientific">Breznakiella homolactica</name>
    <dbReference type="NCBI Taxonomy" id="2798577"/>
    <lineage>
        <taxon>Bacteria</taxon>
        <taxon>Pseudomonadati</taxon>
        <taxon>Spirochaetota</taxon>
        <taxon>Spirochaetia</taxon>
        <taxon>Spirochaetales</taxon>
        <taxon>Breznakiellaceae</taxon>
        <taxon>Breznakiella</taxon>
    </lineage>
</organism>
<protein>
    <submittedName>
        <fullName evidence="2">Uncharacterized protein</fullName>
    </submittedName>
</protein>
<evidence type="ECO:0000313" key="2">
    <source>
        <dbReference type="EMBL" id="QQO08720.1"/>
    </source>
</evidence>
<gene>
    <name evidence="2" type="ORF">JFL75_17605</name>
</gene>
<feature type="coiled-coil region" evidence="1">
    <location>
        <begin position="47"/>
        <end position="74"/>
    </location>
</feature>
<accession>A0A7T8BA81</accession>
<keyword evidence="3" id="KW-1185">Reference proteome</keyword>
<evidence type="ECO:0000256" key="1">
    <source>
        <dbReference type="SAM" id="Coils"/>
    </source>
</evidence>
<dbReference type="RefSeq" id="WP_215626026.1">
    <property type="nucleotide sequence ID" value="NZ_CP067089.2"/>
</dbReference>
<proteinExistence type="predicted"/>